<keyword evidence="5" id="KW-0902">Two-component regulatory system</keyword>
<keyword evidence="7" id="KW-0812">Transmembrane</keyword>
<evidence type="ECO:0000256" key="4">
    <source>
        <dbReference type="ARBA" id="ARBA00022777"/>
    </source>
</evidence>
<evidence type="ECO:0000259" key="8">
    <source>
        <dbReference type="PROSITE" id="PS50109"/>
    </source>
</evidence>
<feature type="transmembrane region" description="Helical" evidence="7">
    <location>
        <begin position="61"/>
        <end position="81"/>
    </location>
</feature>
<keyword evidence="4 9" id="KW-0418">Kinase</keyword>
<feature type="domain" description="Histidine kinase" evidence="8">
    <location>
        <begin position="295"/>
        <end position="419"/>
    </location>
</feature>
<dbReference type="SMART" id="SM00387">
    <property type="entry name" value="HATPase_c"/>
    <property type="match status" value="1"/>
</dbReference>
<dbReference type="InterPro" id="IPR004358">
    <property type="entry name" value="Sig_transdc_His_kin-like_C"/>
</dbReference>
<dbReference type="KEGG" id="rhom:FRIFI_2336"/>
<feature type="transmembrane region" description="Helical" evidence="7">
    <location>
        <begin position="162"/>
        <end position="180"/>
    </location>
</feature>
<keyword evidence="9" id="KW-0808">Transferase</keyword>
<evidence type="ECO:0000313" key="10">
    <source>
        <dbReference type="Proteomes" id="UP000245695"/>
    </source>
</evidence>
<evidence type="ECO:0000256" key="7">
    <source>
        <dbReference type="SAM" id="Phobius"/>
    </source>
</evidence>
<sequence>MLNIADITNSIIQSILISYFPYYCLKKEGLISKKDGTIKFILTAIVIFANIIIVTKLIGGTSLSIIIMNILNMVIIACSYFNHYSKAITSYFIIYIIMQMSVIIAGNIHWSYTQDLLNNPELSTILTMYLPMYTIEILILVFKNKIYSIYNIFSRYKYCFEVGVFFVLSFDYILSLSLIIHGNDSVVFKNLIIISCIVFLISLFMYVLSINKKINEIEKLNIALSNKNNELKKIKHDYGSQISYINGLYIMEQYERLGDLLKHIINGNNQVSGNIKIISNENSIITCIVNSFDFKDINIIVEEESDIQNLNISEYDLQKILSNIISNSITALGNNGLIIIKTYKIFNNIYISIKNNGPKIEDKIIDKIFDEGFTTKTDMNKKENGFGLAIVKELVEKNKGKIYVDSNVDYTEFKILFSV</sequence>
<dbReference type="Pfam" id="PF02518">
    <property type="entry name" value="HATPase_c"/>
    <property type="match status" value="1"/>
</dbReference>
<dbReference type="PANTHER" id="PTHR43547">
    <property type="entry name" value="TWO-COMPONENT HISTIDINE KINASE"/>
    <property type="match status" value="1"/>
</dbReference>
<keyword evidence="6" id="KW-0175">Coiled coil</keyword>
<keyword evidence="10" id="KW-1185">Reference proteome</keyword>
<dbReference type="PANTHER" id="PTHR43547:SF10">
    <property type="entry name" value="SENSOR HISTIDINE KINASE DCUS"/>
    <property type="match status" value="1"/>
</dbReference>
<keyword evidence="3" id="KW-0597">Phosphoprotein</keyword>
<dbReference type="GO" id="GO:0000155">
    <property type="term" value="F:phosphorelay sensor kinase activity"/>
    <property type="evidence" value="ECO:0007669"/>
    <property type="project" value="TreeGrafter"/>
</dbReference>
<dbReference type="RefSeq" id="WP_166505933.1">
    <property type="nucleotide sequence ID" value="NZ_LN650648.1"/>
</dbReference>
<accession>A0A2P2BU52</accession>
<evidence type="ECO:0000256" key="2">
    <source>
        <dbReference type="ARBA" id="ARBA00012438"/>
    </source>
</evidence>
<dbReference type="InterPro" id="IPR036890">
    <property type="entry name" value="HATPase_C_sf"/>
</dbReference>
<reference evidence="9 10" key="1">
    <citation type="submission" date="2014-09" db="EMBL/GenBank/DDBJ databases">
        <authorList>
            <person name="Hornung B.V."/>
        </authorList>
    </citation>
    <scope>NUCLEOTIDE SEQUENCE [LARGE SCALE GENOMIC DNA]</scope>
    <source>
        <strain evidence="9 10">FRIFI</strain>
    </source>
</reference>
<protein>
    <recommendedName>
        <fullName evidence="2">histidine kinase</fullName>
        <ecNumber evidence="2">2.7.13.3</ecNumber>
    </recommendedName>
</protein>
<feature type="transmembrane region" description="Helical" evidence="7">
    <location>
        <begin position="37"/>
        <end position="55"/>
    </location>
</feature>
<proteinExistence type="predicted"/>
<dbReference type="InterPro" id="IPR003594">
    <property type="entry name" value="HATPase_dom"/>
</dbReference>
<dbReference type="InterPro" id="IPR005467">
    <property type="entry name" value="His_kinase_dom"/>
</dbReference>
<feature type="transmembrane region" description="Helical" evidence="7">
    <location>
        <begin position="122"/>
        <end position="142"/>
    </location>
</feature>
<dbReference type="PROSITE" id="PS50109">
    <property type="entry name" value="HIS_KIN"/>
    <property type="match status" value="1"/>
</dbReference>
<name>A0A2P2BU52_9FIRM</name>
<evidence type="ECO:0000256" key="3">
    <source>
        <dbReference type="ARBA" id="ARBA00022553"/>
    </source>
</evidence>
<feature type="transmembrane region" description="Helical" evidence="7">
    <location>
        <begin position="186"/>
        <end position="208"/>
    </location>
</feature>
<dbReference type="EMBL" id="LN650648">
    <property type="protein sequence ID" value="CEI73862.1"/>
    <property type="molecule type" value="Genomic_DNA"/>
</dbReference>
<comment type="catalytic activity">
    <reaction evidence="1">
        <text>ATP + protein L-histidine = ADP + protein N-phospho-L-histidine.</text>
        <dbReference type="EC" id="2.7.13.3"/>
    </reaction>
</comment>
<dbReference type="SUPFAM" id="SSF55874">
    <property type="entry name" value="ATPase domain of HSP90 chaperone/DNA topoisomerase II/histidine kinase"/>
    <property type="match status" value="1"/>
</dbReference>
<evidence type="ECO:0000256" key="6">
    <source>
        <dbReference type="SAM" id="Coils"/>
    </source>
</evidence>
<keyword evidence="7" id="KW-0472">Membrane</keyword>
<gene>
    <name evidence="9" type="ORF">FRIFI_2336</name>
</gene>
<dbReference type="Gene3D" id="3.30.565.10">
    <property type="entry name" value="Histidine kinase-like ATPase, C-terminal domain"/>
    <property type="match status" value="1"/>
</dbReference>
<dbReference type="EC" id="2.7.13.3" evidence="2"/>
<feature type="transmembrane region" description="Helical" evidence="7">
    <location>
        <begin position="88"/>
        <end position="110"/>
    </location>
</feature>
<dbReference type="Proteomes" id="UP000245695">
    <property type="component" value="Chromosome 1"/>
</dbReference>
<evidence type="ECO:0000256" key="1">
    <source>
        <dbReference type="ARBA" id="ARBA00000085"/>
    </source>
</evidence>
<evidence type="ECO:0000256" key="5">
    <source>
        <dbReference type="ARBA" id="ARBA00023012"/>
    </source>
</evidence>
<dbReference type="AlphaFoldDB" id="A0A2P2BU52"/>
<evidence type="ECO:0000313" key="9">
    <source>
        <dbReference type="EMBL" id="CEI73862.1"/>
    </source>
</evidence>
<organism evidence="9 10">
    <name type="scientific">Romboutsia hominis</name>
    <dbReference type="NCBI Taxonomy" id="1507512"/>
    <lineage>
        <taxon>Bacteria</taxon>
        <taxon>Bacillati</taxon>
        <taxon>Bacillota</taxon>
        <taxon>Clostridia</taxon>
        <taxon>Peptostreptococcales</taxon>
        <taxon>Peptostreptococcaceae</taxon>
        <taxon>Romboutsia</taxon>
    </lineage>
</organism>
<keyword evidence="7" id="KW-1133">Transmembrane helix</keyword>
<feature type="coiled-coil region" evidence="6">
    <location>
        <begin position="210"/>
        <end position="237"/>
    </location>
</feature>
<dbReference type="PRINTS" id="PR00344">
    <property type="entry name" value="BCTRLSENSOR"/>
</dbReference>